<dbReference type="SUPFAM" id="SSF52172">
    <property type="entry name" value="CheY-like"/>
    <property type="match status" value="1"/>
</dbReference>
<dbReference type="AlphaFoldDB" id="A0A254TJS3"/>
<dbReference type="InterPro" id="IPR004358">
    <property type="entry name" value="Sig_transdc_His_kin-like_C"/>
</dbReference>
<dbReference type="PANTHER" id="PTHR43065">
    <property type="entry name" value="SENSOR HISTIDINE KINASE"/>
    <property type="match status" value="1"/>
</dbReference>
<name>A0A254TJS3_9BURK</name>
<proteinExistence type="predicted"/>
<dbReference type="Gene3D" id="3.30.450.20">
    <property type="entry name" value="PAS domain"/>
    <property type="match status" value="2"/>
</dbReference>
<dbReference type="InterPro" id="IPR001789">
    <property type="entry name" value="Sig_transdc_resp-reg_receiver"/>
</dbReference>
<dbReference type="Pfam" id="PF02518">
    <property type="entry name" value="HATPase_c"/>
    <property type="match status" value="1"/>
</dbReference>
<evidence type="ECO:0000259" key="6">
    <source>
        <dbReference type="PROSITE" id="PS50110"/>
    </source>
</evidence>
<dbReference type="SMART" id="SM00388">
    <property type="entry name" value="HisKA"/>
    <property type="match status" value="1"/>
</dbReference>
<dbReference type="OrthoDB" id="9177042at2"/>
<dbReference type="CDD" id="cd00082">
    <property type="entry name" value="HisKA"/>
    <property type="match status" value="1"/>
</dbReference>
<feature type="domain" description="Response regulatory" evidence="6">
    <location>
        <begin position="521"/>
        <end position="636"/>
    </location>
</feature>
<dbReference type="SMART" id="SM00448">
    <property type="entry name" value="REC"/>
    <property type="match status" value="1"/>
</dbReference>
<dbReference type="SMART" id="SM00091">
    <property type="entry name" value="PAS"/>
    <property type="match status" value="2"/>
</dbReference>
<dbReference type="InterPro" id="IPR003594">
    <property type="entry name" value="HATPase_dom"/>
</dbReference>
<dbReference type="CDD" id="cd00130">
    <property type="entry name" value="PAS"/>
    <property type="match status" value="2"/>
</dbReference>
<evidence type="ECO:0000259" key="5">
    <source>
        <dbReference type="PROSITE" id="PS50109"/>
    </source>
</evidence>
<dbReference type="PROSITE" id="PS50112">
    <property type="entry name" value="PAS"/>
    <property type="match status" value="2"/>
</dbReference>
<dbReference type="InterPro" id="IPR011006">
    <property type="entry name" value="CheY-like_superfamily"/>
</dbReference>
<dbReference type="SUPFAM" id="SSF55785">
    <property type="entry name" value="PYP-like sensor domain (PAS domain)"/>
    <property type="match status" value="2"/>
</dbReference>
<dbReference type="EMBL" id="LSTO01000001">
    <property type="protein sequence ID" value="OWW22881.1"/>
    <property type="molecule type" value="Genomic_DNA"/>
</dbReference>
<dbReference type="Pfam" id="PF00512">
    <property type="entry name" value="HisKA"/>
    <property type="match status" value="1"/>
</dbReference>
<dbReference type="InterPro" id="IPR000014">
    <property type="entry name" value="PAS"/>
</dbReference>
<feature type="modified residue" description="4-aspartylphosphate" evidence="4">
    <location>
        <position position="571"/>
    </location>
</feature>
<feature type="domain" description="PAS" evidence="7">
    <location>
        <begin position="140"/>
        <end position="196"/>
    </location>
</feature>
<feature type="domain" description="Histidine kinase" evidence="5">
    <location>
        <begin position="287"/>
        <end position="506"/>
    </location>
</feature>
<dbReference type="Pfam" id="PF00072">
    <property type="entry name" value="Response_reg"/>
    <property type="match status" value="1"/>
</dbReference>
<dbReference type="InterPro" id="IPR036890">
    <property type="entry name" value="HATPase_C_sf"/>
</dbReference>
<reference evidence="9 10" key="1">
    <citation type="submission" date="2016-02" db="EMBL/GenBank/DDBJ databases">
        <authorList>
            <person name="Wen L."/>
            <person name="He K."/>
            <person name="Yang H."/>
        </authorList>
    </citation>
    <scope>NUCLEOTIDE SEQUENCE [LARGE SCALE GENOMIC DNA]</scope>
    <source>
        <strain evidence="9 10">TSA40</strain>
    </source>
</reference>
<evidence type="ECO:0000256" key="1">
    <source>
        <dbReference type="ARBA" id="ARBA00000085"/>
    </source>
</evidence>
<dbReference type="InterPro" id="IPR036097">
    <property type="entry name" value="HisK_dim/P_sf"/>
</dbReference>
<dbReference type="SUPFAM" id="SSF47384">
    <property type="entry name" value="Homodimeric domain of signal transducing histidine kinase"/>
    <property type="match status" value="1"/>
</dbReference>
<dbReference type="EC" id="2.7.13.3" evidence="2"/>
<accession>A0A254TJS3</accession>
<evidence type="ECO:0000259" key="8">
    <source>
        <dbReference type="PROSITE" id="PS50113"/>
    </source>
</evidence>
<dbReference type="Gene3D" id="3.30.565.10">
    <property type="entry name" value="Histidine kinase-like ATPase, C-terminal domain"/>
    <property type="match status" value="1"/>
</dbReference>
<keyword evidence="9" id="KW-0808">Transferase</keyword>
<dbReference type="SUPFAM" id="SSF55874">
    <property type="entry name" value="ATPase domain of HSP90 chaperone/DNA topoisomerase II/histidine kinase"/>
    <property type="match status" value="1"/>
</dbReference>
<dbReference type="InterPro" id="IPR005467">
    <property type="entry name" value="His_kinase_dom"/>
</dbReference>
<evidence type="ECO:0000313" key="10">
    <source>
        <dbReference type="Proteomes" id="UP000197535"/>
    </source>
</evidence>
<dbReference type="NCBIfam" id="TIGR00229">
    <property type="entry name" value="sensory_box"/>
    <property type="match status" value="2"/>
</dbReference>
<dbReference type="Proteomes" id="UP000197535">
    <property type="component" value="Unassembled WGS sequence"/>
</dbReference>
<dbReference type="Gene3D" id="1.10.287.130">
    <property type="match status" value="1"/>
</dbReference>
<feature type="domain" description="PAC" evidence="8">
    <location>
        <begin position="215"/>
        <end position="267"/>
    </location>
</feature>
<dbReference type="InterPro" id="IPR000700">
    <property type="entry name" value="PAS-assoc_C"/>
</dbReference>
<dbReference type="InterPro" id="IPR001610">
    <property type="entry name" value="PAC"/>
</dbReference>
<feature type="domain" description="PAC" evidence="8">
    <location>
        <begin position="87"/>
        <end position="139"/>
    </location>
</feature>
<dbReference type="GO" id="GO:0000155">
    <property type="term" value="F:phosphorelay sensor kinase activity"/>
    <property type="evidence" value="ECO:0007669"/>
    <property type="project" value="InterPro"/>
</dbReference>
<dbReference type="PRINTS" id="PR00344">
    <property type="entry name" value="BCTRLSENSOR"/>
</dbReference>
<keyword evidence="3 4" id="KW-0597">Phosphoprotein</keyword>
<keyword evidence="9" id="KW-0418">Kinase</keyword>
<gene>
    <name evidence="9" type="ORF">AYR66_15260</name>
</gene>
<dbReference type="SMART" id="SM00387">
    <property type="entry name" value="HATPase_c"/>
    <property type="match status" value="1"/>
</dbReference>
<evidence type="ECO:0000313" key="9">
    <source>
        <dbReference type="EMBL" id="OWW22881.1"/>
    </source>
</evidence>
<keyword evidence="10" id="KW-1185">Reference proteome</keyword>
<dbReference type="Pfam" id="PF13426">
    <property type="entry name" value="PAS_9"/>
    <property type="match status" value="2"/>
</dbReference>
<sequence>MDSTLPMISPGEADRLRLFVAGVTDYAIYMLSPTGIVSSWNAGAQRFKGYAAEEIIGQHFSRFYTDEDNALGIPARNLRNAIETGRFEDEGWRVRKDGTRFWANVVIDAIYMPDGALAGFAKITRDITEKKKAADALHASEERFRLLVQGVTDYAIYMLSPDGTITNWNAGARRIKGYEQDEVVGTHYSRFYSEPDRSRGLPWNALATAEREGRFEGEGWRIRKDGTRFWAHVVIDPIRDESGTLIGFAKVTRDITERRETAEALERAREALFQSQKLEAIGKLTGGVAHDFNNLLNVIVSGLDVLALELSSPRALKVLESMQRAADRGSTLTRQLLAFARKQPLKLEAHNINSVIGSFEAVIRRAAGAAVNFELRLDPALQQAMIDATQFEAALLNLVVNARDATPEGGTIVLSTQAVQLGKTEVNNLAPGRYVSVMVKDSGAGMPPEVVSRAIEPFFTTKEIGKGTGMGLSQVYGFVQQAGGDLAIESIVGLGTSVMLYLPALDGASDQDSATKGLPEKALVVDDQPDVLEVAVELFRQLGYDVLSASNGRDALEIIRRTPDIDVVFSDVVMPAMTGVELARQVRAIAPQAKIVLASGYASNTFNQKEPGTDGFEIVTKPYRMAEIIRKLRAAG</sequence>
<comment type="caution">
    <text evidence="9">The sequence shown here is derived from an EMBL/GenBank/DDBJ whole genome shotgun (WGS) entry which is preliminary data.</text>
</comment>
<dbReference type="PROSITE" id="PS50110">
    <property type="entry name" value="RESPONSE_REGULATORY"/>
    <property type="match status" value="1"/>
</dbReference>
<dbReference type="PROSITE" id="PS50109">
    <property type="entry name" value="HIS_KIN"/>
    <property type="match status" value="1"/>
</dbReference>
<dbReference type="PROSITE" id="PS50113">
    <property type="entry name" value="PAC"/>
    <property type="match status" value="2"/>
</dbReference>
<evidence type="ECO:0000256" key="2">
    <source>
        <dbReference type="ARBA" id="ARBA00012438"/>
    </source>
</evidence>
<evidence type="ECO:0000259" key="7">
    <source>
        <dbReference type="PROSITE" id="PS50112"/>
    </source>
</evidence>
<protein>
    <recommendedName>
        <fullName evidence="2">histidine kinase</fullName>
        <ecNumber evidence="2">2.7.13.3</ecNumber>
    </recommendedName>
</protein>
<feature type="domain" description="PAS" evidence="7">
    <location>
        <begin position="12"/>
        <end position="85"/>
    </location>
</feature>
<dbReference type="InterPro" id="IPR035965">
    <property type="entry name" value="PAS-like_dom_sf"/>
</dbReference>
<dbReference type="Gene3D" id="3.40.50.2300">
    <property type="match status" value="1"/>
</dbReference>
<evidence type="ECO:0000256" key="3">
    <source>
        <dbReference type="ARBA" id="ARBA00022553"/>
    </source>
</evidence>
<dbReference type="SMART" id="SM00086">
    <property type="entry name" value="PAC"/>
    <property type="match status" value="2"/>
</dbReference>
<organism evidence="9 10">
    <name type="scientific">Noviherbaspirillum denitrificans</name>
    <dbReference type="NCBI Taxonomy" id="1968433"/>
    <lineage>
        <taxon>Bacteria</taxon>
        <taxon>Pseudomonadati</taxon>
        <taxon>Pseudomonadota</taxon>
        <taxon>Betaproteobacteria</taxon>
        <taxon>Burkholderiales</taxon>
        <taxon>Oxalobacteraceae</taxon>
        <taxon>Noviherbaspirillum</taxon>
    </lineage>
</organism>
<comment type="catalytic activity">
    <reaction evidence="1">
        <text>ATP + protein L-histidine = ADP + protein N-phospho-L-histidine.</text>
        <dbReference type="EC" id="2.7.13.3"/>
    </reaction>
</comment>
<dbReference type="PANTHER" id="PTHR43065:SF49">
    <property type="entry name" value="HISTIDINE KINASE"/>
    <property type="match status" value="1"/>
</dbReference>
<dbReference type="InterPro" id="IPR003661">
    <property type="entry name" value="HisK_dim/P_dom"/>
</dbReference>
<evidence type="ECO:0000256" key="4">
    <source>
        <dbReference type="PROSITE-ProRule" id="PRU00169"/>
    </source>
</evidence>